<proteinExistence type="predicted"/>
<dbReference type="GO" id="GO:1990904">
    <property type="term" value="C:ribonucleoprotein complex"/>
    <property type="evidence" value="ECO:0007669"/>
    <property type="project" value="UniProtKB-KW"/>
</dbReference>
<dbReference type="InterPro" id="IPR029064">
    <property type="entry name" value="Ribosomal_eL30-like_sf"/>
</dbReference>
<evidence type="ECO:0000313" key="4">
    <source>
        <dbReference type="Proteomes" id="UP000269945"/>
    </source>
</evidence>
<dbReference type="EMBL" id="CYRY02000681">
    <property type="protein sequence ID" value="VCW50202.1"/>
    <property type="molecule type" value="Genomic_DNA"/>
</dbReference>
<sequence length="51" mass="5485">MLAKTGVHHYSGSSTELGIENGKYRGVCTLPLIARSDSHIIRSMPGQTGEK</sequence>
<organism evidence="3 4">
    <name type="scientific">Gulo gulo</name>
    <name type="common">Wolverine</name>
    <name type="synonym">Gluton</name>
    <dbReference type="NCBI Taxonomy" id="48420"/>
    <lineage>
        <taxon>Eukaryota</taxon>
        <taxon>Metazoa</taxon>
        <taxon>Chordata</taxon>
        <taxon>Craniata</taxon>
        <taxon>Vertebrata</taxon>
        <taxon>Euteleostomi</taxon>
        <taxon>Mammalia</taxon>
        <taxon>Eutheria</taxon>
        <taxon>Laurasiatheria</taxon>
        <taxon>Carnivora</taxon>
        <taxon>Caniformia</taxon>
        <taxon>Musteloidea</taxon>
        <taxon>Mustelidae</taxon>
        <taxon>Guloninae</taxon>
        <taxon>Gulo</taxon>
    </lineage>
</organism>
<comment type="caution">
    <text evidence="3">The sequence shown here is derived from an EMBL/GenBank/DDBJ whole genome shotgun (WGS) entry which is preliminary data.</text>
</comment>
<gene>
    <name evidence="3" type="ORF">BN2614_LOCUS3</name>
</gene>
<accession>A0A9X9LD30</accession>
<dbReference type="InterPro" id="IPR039109">
    <property type="entry name" value="Ribosomal_eL30-like"/>
</dbReference>
<protein>
    <submittedName>
        <fullName evidence="3">Uncharacterized protein</fullName>
    </submittedName>
</protein>
<keyword evidence="4" id="KW-1185">Reference proteome</keyword>
<reference evidence="3 4" key="1">
    <citation type="submission" date="2018-10" db="EMBL/GenBank/DDBJ databases">
        <authorList>
            <person name="Ekblom R."/>
            <person name="Jareborg N."/>
        </authorList>
    </citation>
    <scope>NUCLEOTIDE SEQUENCE [LARGE SCALE GENOMIC DNA]</scope>
    <source>
        <tissue evidence="3">Muscle</tissue>
    </source>
</reference>
<dbReference type="PANTHER" id="PTHR11449">
    <property type="entry name" value="RIBOSOMAL PROTEIN L30"/>
    <property type="match status" value="1"/>
</dbReference>
<evidence type="ECO:0000313" key="3">
    <source>
        <dbReference type="EMBL" id="VCW50202.1"/>
    </source>
</evidence>
<evidence type="ECO:0000256" key="2">
    <source>
        <dbReference type="ARBA" id="ARBA00023274"/>
    </source>
</evidence>
<dbReference type="Proteomes" id="UP000269945">
    <property type="component" value="Unassembled WGS sequence"/>
</dbReference>
<dbReference type="GO" id="GO:0003723">
    <property type="term" value="F:RNA binding"/>
    <property type="evidence" value="ECO:0007669"/>
    <property type="project" value="InterPro"/>
</dbReference>
<name>A0A9X9LD30_GULGU</name>
<dbReference type="Gene3D" id="3.30.1330.30">
    <property type="match status" value="1"/>
</dbReference>
<evidence type="ECO:0000256" key="1">
    <source>
        <dbReference type="ARBA" id="ARBA00022980"/>
    </source>
</evidence>
<dbReference type="AlphaFoldDB" id="A0A9X9LD30"/>
<keyword evidence="2" id="KW-0687">Ribonucleoprotein</keyword>
<keyword evidence="1" id="KW-0689">Ribosomal protein</keyword>
<dbReference type="GO" id="GO:0005840">
    <property type="term" value="C:ribosome"/>
    <property type="evidence" value="ECO:0007669"/>
    <property type="project" value="UniProtKB-KW"/>
</dbReference>
<dbReference type="SUPFAM" id="SSF55315">
    <property type="entry name" value="L30e-like"/>
    <property type="match status" value="1"/>
</dbReference>